<gene>
    <name evidence="10" type="ORF">B9T62_37370</name>
</gene>
<dbReference type="EMBL" id="CP021780">
    <property type="protein sequence ID" value="ASA25891.1"/>
    <property type="molecule type" value="Genomic_DNA"/>
</dbReference>
<evidence type="ECO:0000259" key="9">
    <source>
        <dbReference type="SMART" id="SM00481"/>
    </source>
</evidence>
<evidence type="ECO:0000313" key="10">
    <source>
        <dbReference type="EMBL" id="ASA25891.1"/>
    </source>
</evidence>
<comment type="similarity">
    <text evidence="2 8">Belongs to the PHP hydrolase family. HisK subfamily.</text>
</comment>
<dbReference type="GO" id="GO:0000105">
    <property type="term" value="P:L-histidine biosynthetic process"/>
    <property type="evidence" value="ECO:0007669"/>
    <property type="project" value="UniProtKB-UniRule"/>
</dbReference>
<dbReference type="InterPro" id="IPR003141">
    <property type="entry name" value="Pol/His_phosphatase_N"/>
</dbReference>
<dbReference type="PANTHER" id="PTHR21039">
    <property type="entry name" value="HISTIDINOL PHOSPHATASE-RELATED"/>
    <property type="match status" value="1"/>
</dbReference>
<dbReference type="SMART" id="SM00481">
    <property type="entry name" value="POLIIIAc"/>
    <property type="match status" value="1"/>
</dbReference>
<reference evidence="10 11" key="1">
    <citation type="submission" date="2017-06" db="EMBL/GenBank/DDBJ databases">
        <title>Complete genome sequence of Paenibacillus donghaensis KCTC 13049T isolated from East Sea sediment, South Korea.</title>
        <authorList>
            <person name="Jung B.K."/>
            <person name="Hong S.-J."/>
            <person name="Shin J.-H."/>
        </authorList>
    </citation>
    <scope>NUCLEOTIDE SEQUENCE [LARGE SCALE GENOMIC DNA]</scope>
    <source>
        <strain evidence="10 11">KCTC 13049</strain>
    </source>
</reference>
<evidence type="ECO:0000256" key="3">
    <source>
        <dbReference type="ARBA" id="ARBA00013085"/>
    </source>
</evidence>
<proteinExistence type="inferred from homology"/>
<dbReference type="Proteomes" id="UP000249890">
    <property type="component" value="Chromosome"/>
</dbReference>
<dbReference type="InterPro" id="IPR016195">
    <property type="entry name" value="Pol/histidinol_Pase-like"/>
</dbReference>
<keyword evidence="5 8" id="KW-0378">Hydrolase</keyword>
<dbReference type="InterPro" id="IPR010140">
    <property type="entry name" value="Histidinol_P_phosphatase_HisJ"/>
</dbReference>
<dbReference type="InterPro" id="IPR004013">
    <property type="entry name" value="PHP_dom"/>
</dbReference>
<evidence type="ECO:0000256" key="1">
    <source>
        <dbReference type="ARBA" id="ARBA00004970"/>
    </source>
</evidence>
<dbReference type="UniPathway" id="UPA00031">
    <property type="reaction ID" value="UER00013"/>
</dbReference>
<dbReference type="EC" id="3.1.3.15" evidence="3 8"/>
<evidence type="ECO:0000256" key="8">
    <source>
        <dbReference type="RuleBase" id="RU366003"/>
    </source>
</evidence>
<keyword evidence="11" id="KW-1185">Reference proteome</keyword>
<feature type="domain" description="Polymerase/histidinol phosphatase N-terminal" evidence="9">
    <location>
        <begin position="12"/>
        <end position="100"/>
    </location>
</feature>
<dbReference type="Pfam" id="PF02811">
    <property type="entry name" value="PHP"/>
    <property type="match status" value="1"/>
</dbReference>
<dbReference type="GO" id="GO:0005737">
    <property type="term" value="C:cytoplasm"/>
    <property type="evidence" value="ECO:0007669"/>
    <property type="project" value="TreeGrafter"/>
</dbReference>
<dbReference type="KEGG" id="pdh:B9T62_37370"/>
<dbReference type="OrthoDB" id="9775255at2"/>
<dbReference type="CDD" id="cd12110">
    <property type="entry name" value="PHP_HisPPase_Hisj_like"/>
    <property type="match status" value="1"/>
</dbReference>
<evidence type="ECO:0000256" key="2">
    <source>
        <dbReference type="ARBA" id="ARBA00009152"/>
    </source>
</evidence>
<dbReference type="SUPFAM" id="SSF89550">
    <property type="entry name" value="PHP domain-like"/>
    <property type="match status" value="1"/>
</dbReference>
<comment type="catalytic activity">
    <reaction evidence="7 8">
        <text>L-histidinol phosphate + H2O = L-histidinol + phosphate</text>
        <dbReference type="Rhea" id="RHEA:14465"/>
        <dbReference type="ChEBI" id="CHEBI:15377"/>
        <dbReference type="ChEBI" id="CHEBI:43474"/>
        <dbReference type="ChEBI" id="CHEBI:57699"/>
        <dbReference type="ChEBI" id="CHEBI:57980"/>
        <dbReference type="EC" id="3.1.3.15"/>
    </reaction>
</comment>
<protein>
    <recommendedName>
        <fullName evidence="3 8">Histidinol-phosphatase</fullName>
        <shortName evidence="8">HolPase</shortName>
        <ecNumber evidence="3 8">3.1.3.15</ecNumber>
    </recommendedName>
</protein>
<dbReference type="Gene3D" id="3.20.20.140">
    <property type="entry name" value="Metal-dependent hydrolases"/>
    <property type="match status" value="1"/>
</dbReference>
<organism evidence="10 11">
    <name type="scientific">Paenibacillus donghaensis</name>
    <dbReference type="NCBI Taxonomy" id="414771"/>
    <lineage>
        <taxon>Bacteria</taxon>
        <taxon>Bacillati</taxon>
        <taxon>Bacillota</taxon>
        <taxon>Bacilli</taxon>
        <taxon>Bacillales</taxon>
        <taxon>Paenibacillaceae</taxon>
        <taxon>Paenibacillus</taxon>
    </lineage>
</organism>
<evidence type="ECO:0000256" key="6">
    <source>
        <dbReference type="ARBA" id="ARBA00023102"/>
    </source>
</evidence>
<comment type="pathway">
    <text evidence="1 8">Amino-acid biosynthesis; L-histidine biosynthesis; L-histidine from 5-phospho-alpha-D-ribose 1-diphosphate: step 8/9.</text>
</comment>
<dbReference type="PANTHER" id="PTHR21039:SF0">
    <property type="entry name" value="HISTIDINOL-PHOSPHATASE"/>
    <property type="match status" value="1"/>
</dbReference>
<dbReference type="GO" id="GO:0004401">
    <property type="term" value="F:histidinol-phosphatase activity"/>
    <property type="evidence" value="ECO:0007669"/>
    <property type="project" value="UniProtKB-UniRule"/>
</dbReference>
<dbReference type="NCBIfam" id="TIGR01856">
    <property type="entry name" value="hisJ_fam"/>
    <property type="match status" value="1"/>
</dbReference>
<keyword evidence="6 8" id="KW-0368">Histidine biosynthesis</keyword>
<sequence length="278" mass="32288">MVVKENGGEAVFDLHTHHERCGHAVGSLEDYIEKAIAKDVQILGISDHSPYFFADEDQPYPGLAMAKSEFSNYVEEIMRLKKKYEGHIELLIGVESDVFKEYIHLYGQVYARFPLDYVIGSIHFTSPFKILKGLDWNAASDQERQTEFKRFMELTQLIIQSNWVNIIGHLDRFNRGFSSFAEMLAPHMDSILKMLAEKGVALEVNTSGFRNSEVWYPSMEVIERAHFFGLDVTFASDAHHPDRIGDGWEMVRDILRNIGYKRWVIFRQRRPVYLDIQF</sequence>
<evidence type="ECO:0000256" key="4">
    <source>
        <dbReference type="ARBA" id="ARBA00022605"/>
    </source>
</evidence>
<evidence type="ECO:0000256" key="5">
    <source>
        <dbReference type="ARBA" id="ARBA00022801"/>
    </source>
</evidence>
<keyword evidence="4 8" id="KW-0028">Amino-acid biosynthesis</keyword>
<evidence type="ECO:0000256" key="7">
    <source>
        <dbReference type="ARBA" id="ARBA00049158"/>
    </source>
</evidence>
<name>A0A2Z2KWN5_9BACL</name>
<accession>A0A2Z2KWN5</accession>
<dbReference type="AlphaFoldDB" id="A0A2Z2KWN5"/>
<evidence type="ECO:0000313" key="11">
    <source>
        <dbReference type="Proteomes" id="UP000249890"/>
    </source>
</evidence>